<keyword evidence="4 5" id="KW-0720">Serine protease</keyword>
<accession>A0A9W6RXZ5</accession>
<dbReference type="AlphaFoldDB" id="A0A9W6RXZ5"/>
<gene>
    <name evidence="8" type="ORF">Airi02_017350</name>
</gene>
<evidence type="ECO:0000256" key="5">
    <source>
        <dbReference type="PROSITE-ProRule" id="PRU01240"/>
    </source>
</evidence>
<dbReference type="GO" id="GO:0006508">
    <property type="term" value="P:proteolysis"/>
    <property type="evidence" value="ECO:0007669"/>
    <property type="project" value="UniProtKB-KW"/>
</dbReference>
<organism evidence="8 9">
    <name type="scientific">Actinoallomurus iriomotensis</name>
    <dbReference type="NCBI Taxonomy" id="478107"/>
    <lineage>
        <taxon>Bacteria</taxon>
        <taxon>Bacillati</taxon>
        <taxon>Actinomycetota</taxon>
        <taxon>Actinomycetes</taxon>
        <taxon>Streptosporangiales</taxon>
        <taxon>Thermomonosporaceae</taxon>
        <taxon>Actinoallomurus</taxon>
    </lineage>
</organism>
<keyword evidence="2 5" id="KW-0645">Protease</keyword>
<protein>
    <recommendedName>
        <fullName evidence="7">Peptidase S8/S53 domain-containing protein</fullName>
    </recommendedName>
</protein>
<comment type="caution">
    <text evidence="8">The sequence shown here is derived from an EMBL/GenBank/DDBJ whole genome shotgun (WGS) entry which is preliminary data.</text>
</comment>
<feature type="active site" description="Charge relay system" evidence="5">
    <location>
        <position position="94"/>
    </location>
</feature>
<name>A0A9W6RXZ5_9ACTN</name>
<dbReference type="EMBL" id="BSTK01000002">
    <property type="protein sequence ID" value="GLY83806.1"/>
    <property type="molecule type" value="Genomic_DNA"/>
</dbReference>
<dbReference type="GO" id="GO:0004252">
    <property type="term" value="F:serine-type endopeptidase activity"/>
    <property type="evidence" value="ECO:0007669"/>
    <property type="project" value="UniProtKB-UniRule"/>
</dbReference>
<feature type="region of interest" description="Disordered" evidence="6">
    <location>
        <begin position="429"/>
        <end position="877"/>
    </location>
</feature>
<dbReference type="PANTHER" id="PTHR43806:SF11">
    <property type="entry name" value="CEREVISIN-RELATED"/>
    <property type="match status" value="1"/>
</dbReference>
<dbReference type="InterPro" id="IPR050131">
    <property type="entry name" value="Peptidase_S8_subtilisin-like"/>
</dbReference>
<dbReference type="PRINTS" id="PR00723">
    <property type="entry name" value="SUBTILISIN"/>
</dbReference>
<evidence type="ECO:0000256" key="3">
    <source>
        <dbReference type="ARBA" id="ARBA00022801"/>
    </source>
</evidence>
<dbReference type="InterPro" id="IPR015500">
    <property type="entry name" value="Peptidase_S8_subtilisin-rel"/>
</dbReference>
<feature type="compositionally biased region" description="Low complexity" evidence="6">
    <location>
        <begin position="377"/>
        <end position="388"/>
    </location>
</feature>
<dbReference type="Pfam" id="PF00082">
    <property type="entry name" value="Peptidase_S8"/>
    <property type="match status" value="1"/>
</dbReference>
<evidence type="ECO:0000313" key="9">
    <source>
        <dbReference type="Proteomes" id="UP001165074"/>
    </source>
</evidence>
<feature type="compositionally biased region" description="Pro residues" evidence="6">
    <location>
        <begin position="808"/>
        <end position="828"/>
    </location>
</feature>
<feature type="active site" description="Charge relay system" evidence="5">
    <location>
        <position position="303"/>
    </location>
</feature>
<evidence type="ECO:0000256" key="4">
    <source>
        <dbReference type="ARBA" id="ARBA00022825"/>
    </source>
</evidence>
<feature type="compositionally biased region" description="Basic and acidic residues" evidence="6">
    <location>
        <begin position="474"/>
        <end position="488"/>
    </location>
</feature>
<proteinExistence type="inferred from homology"/>
<evidence type="ECO:0000256" key="1">
    <source>
        <dbReference type="ARBA" id="ARBA00011073"/>
    </source>
</evidence>
<dbReference type="InterPro" id="IPR036852">
    <property type="entry name" value="Peptidase_S8/S53_dom_sf"/>
</dbReference>
<keyword evidence="9" id="KW-1185">Reference proteome</keyword>
<reference evidence="8" key="1">
    <citation type="submission" date="2023-03" db="EMBL/GenBank/DDBJ databases">
        <title>Actinoallomurus iriomotensis NBRC 103684.</title>
        <authorList>
            <person name="Ichikawa N."/>
            <person name="Sato H."/>
            <person name="Tonouchi N."/>
        </authorList>
    </citation>
    <scope>NUCLEOTIDE SEQUENCE</scope>
    <source>
        <strain evidence="8">NBRC 103684</strain>
    </source>
</reference>
<dbReference type="Proteomes" id="UP001165074">
    <property type="component" value="Unassembled WGS sequence"/>
</dbReference>
<feature type="domain" description="Peptidase S8/S53" evidence="7">
    <location>
        <begin position="85"/>
        <end position="351"/>
    </location>
</feature>
<keyword evidence="3 5" id="KW-0378">Hydrolase</keyword>
<evidence type="ECO:0000259" key="7">
    <source>
        <dbReference type="Pfam" id="PF00082"/>
    </source>
</evidence>
<evidence type="ECO:0000256" key="2">
    <source>
        <dbReference type="ARBA" id="ARBA00022670"/>
    </source>
</evidence>
<dbReference type="InterPro" id="IPR000209">
    <property type="entry name" value="Peptidase_S8/S53_dom"/>
</dbReference>
<dbReference type="PROSITE" id="PS51892">
    <property type="entry name" value="SUBTILASE"/>
    <property type="match status" value="1"/>
</dbReference>
<sequence>MAELRSLSTAGREPVHLSEVRRALPRVASAVLVSIAVGVLSVPAAQSASPSAPTRPAAAPADLYRGQQWTLDALHISRAWRYSRGNGVTVAVLDTGVDGHQADLAGRVIDGPDFTGHGRKPGGRYWGRHGTEMASLIAGHGHGAGATAGVMGVAPDAKILSIRVTWELNDPVRNDHAQVNRARDAVAKGIRYAADHGAQVISMSLGGGNLFYNGNAAEEAAIKYALGKGTVLVASAGNDGDGANRRNYPAAYPGVIAVGATDRAFKAAKFTNRHTYISVAAPGVEIVSADAAGHGYILGTGTSSSAAFVAGMSALVKARYPNLTAQEVKQALEEGATHRPPDGRSNEIGTGVADAYGALRTAARINKAEHDGTSVHTPPTAARPAPTASEHSDPDLMLIAVLSGGGTLILLSLILGWRQRRRRIAREKVAVEPEEPERSPMPVAAHASSAPASRERRPSPPPSRTGRSSGLSPWERRPEPAAEEELHWDAGPPEASPPVTPWDRHPSSPADGAPHWDSAPSEASPPVTPWDRRPNTPADDAPHWDPAPSEASPPVTPWDRHPSSPADDAPHWDPAPSEASPPVTPWDRRPNTPADDAPHWDPASPEASPPVTPWDRHESAGSWDPSPNGTAWDRPGTSPPGRDERPPAEPWEHPETPAPSWDRLSPAERSWDEPPPADRSWDLPPADSASPTESWDRLSPESSSPTESWDRLSPEPSSPAESWDRLPPESSSPTESWDRLSPEPSSPTESWDRLPADPSSPTEAWGQLPADPSSPTEAWDRLPAETSSPTGASDRPEPGEPEARETPPAEPPVPGTPPPARPFEPFEPPPRDPAETNGHPTSAYQDLRGAEPDPLSDDSPFDSSSDVGTPLADESWESIRRGFDRLKDMTNWESSAKSDLDDTGSAPAQDASDETAALPTADPDEDHKRPPS</sequence>
<evidence type="ECO:0000313" key="8">
    <source>
        <dbReference type="EMBL" id="GLY83806.1"/>
    </source>
</evidence>
<dbReference type="PANTHER" id="PTHR43806">
    <property type="entry name" value="PEPTIDASE S8"/>
    <property type="match status" value="1"/>
</dbReference>
<dbReference type="InterPro" id="IPR023827">
    <property type="entry name" value="Peptidase_S8_Asp-AS"/>
</dbReference>
<comment type="similarity">
    <text evidence="1 5">Belongs to the peptidase S8 family.</text>
</comment>
<dbReference type="Gene3D" id="3.40.50.200">
    <property type="entry name" value="Peptidase S8/S53 domain"/>
    <property type="match status" value="1"/>
</dbReference>
<feature type="compositionally biased region" description="Basic and acidic residues" evidence="6">
    <location>
        <begin position="794"/>
        <end position="807"/>
    </location>
</feature>
<feature type="region of interest" description="Disordered" evidence="6">
    <location>
        <begin position="368"/>
        <end position="391"/>
    </location>
</feature>
<feature type="compositionally biased region" description="Low complexity" evidence="6">
    <location>
        <begin position="464"/>
        <end position="473"/>
    </location>
</feature>
<feature type="compositionally biased region" description="Low complexity" evidence="6">
    <location>
        <begin position="440"/>
        <end position="452"/>
    </location>
</feature>
<feature type="active site" description="Charge relay system" evidence="5">
    <location>
        <position position="129"/>
    </location>
</feature>
<feature type="compositionally biased region" description="Low complexity" evidence="6">
    <location>
        <begin position="563"/>
        <end position="577"/>
    </location>
</feature>
<feature type="compositionally biased region" description="Basic and acidic residues" evidence="6">
    <location>
        <begin position="641"/>
        <end position="655"/>
    </location>
</feature>
<dbReference type="SUPFAM" id="SSF52743">
    <property type="entry name" value="Subtilisin-like"/>
    <property type="match status" value="1"/>
</dbReference>
<dbReference type="PROSITE" id="PS00136">
    <property type="entry name" value="SUBTILASE_ASP"/>
    <property type="match status" value="1"/>
</dbReference>
<feature type="region of interest" description="Disordered" evidence="6">
    <location>
        <begin position="894"/>
        <end position="932"/>
    </location>
</feature>
<evidence type="ECO:0000256" key="6">
    <source>
        <dbReference type="SAM" id="MobiDB-lite"/>
    </source>
</evidence>